<keyword evidence="1" id="KW-1133">Transmembrane helix</keyword>
<organism evidence="2 3">
    <name type="scientific">Endozoicomonas lisbonensis</name>
    <dbReference type="NCBI Taxonomy" id="3120522"/>
    <lineage>
        <taxon>Bacteria</taxon>
        <taxon>Pseudomonadati</taxon>
        <taxon>Pseudomonadota</taxon>
        <taxon>Gammaproteobacteria</taxon>
        <taxon>Oceanospirillales</taxon>
        <taxon>Endozoicomonadaceae</taxon>
        <taxon>Endozoicomonas</taxon>
    </lineage>
</organism>
<accession>A0ABV2SE44</accession>
<keyword evidence="3" id="KW-1185">Reference proteome</keyword>
<feature type="transmembrane region" description="Helical" evidence="1">
    <location>
        <begin position="21"/>
        <end position="40"/>
    </location>
</feature>
<protein>
    <recommendedName>
        <fullName evidence="4">DUF5673 domain-containing protein</fullName>
    </recommendedName>
</protein>
<name>A0ABV2SE44_9GAMM</name>
<sequence>MELKSSLRILSSYKKSKGVMEIIFKIFHVVLVFMVGILVFRSYVNGFLISATFSLFYCVLNLLIPFYQKRRKEYFNNELIISKKKLGFDSVTIKSLLISLGLMLFIHITNGIQYSDKGEDVILTAYKTHKSKGLEYLQLKNEEYNLAYPVPRKYENIDIINKQFLVELRAGLFGLVAIKRVKLIDAS</sequence>
<evidence type="ECO:0000313" key="2">
    <source>
        <dbReference type="EMBL" id="MET4755659.1"/>
    </source>
</evidence>
<feature type="transmembrane region" description="Helical" evidence="1">
    <location>
        <begin position="46"/>
        <end position="67"/>
    </location>
</feature>
<proteinExistence type="predicted"/>
<comment type="caution">
    <text evidence="2">The sequence shown here is derived from an EMBL/GenBank/DDBJ whole genome shotgun (WGS) entry which is preliminary data.</text>
</comment>
<reference evidence="2 3" key="1">
    <citation type="submission" date="2024-06" db="EMBL/GenBank/DDBJ databases">
        <title>Genomic Encyclopedia of Type Strains, Phase V (KMG-V): Genome sequencing to study the core and pangenomes of soil and plant-associated prokaryotes.</title>
        <authorList>
            <person name="Whitman W."/>
        </authorList>
    </citation>
    <scope>NUCLEOTIDE SEQUENCE [LARGE SCALE GENOMIC DNA]</scope>
    <source>
        <strain evidence="2 3">NE40</strain>
    </source>
</reference>
<dbReference type="Proteomes" id="UP001549366">
    <property type="component" value="Unassembled WGS sequence"/>
</dbReference>
<keyword evidence="1" id="KW-0812">Transmembrane</keyword>
<dbReference type="EMBL" id="JBEWTB010000002">
    <property type="protein sequence ID" value="MET4755659.1"/>
    <property type="molecule type" value="Genomic_DNA"/>
</dbReference>
<dbReference type="RefSeq" id="WP_354010056.1">
    <property type="nucleotide sequence ID" value="NZ_JBEWTA010000001.1"/>
</dbReference>
<gene>
    <name evidence="2" type="ORF">V5J35_000851</name>
</gene>
<keyword evidence="1" id="KW-0472">Membrane</keyword>
<feature type="transmembrane region" description="Helical" evidence="1">
    <location>
        <begin position="88"/>
        <end position="108"/>
    </location>
</feature>
<evidence type="ECO:0000256" key="1">
    <source>
        <dbReference type="SAM" id="Phobius"/>
    </source>
</evidence>
<evidence type="ECO:0008006" key="4">
    <source>
        <dbReference type="Google" id="ProtNLM"/>
    </source>
</evidence>
<evidence type="ECO:0000313" key="3">
    <source>
        <dbReference type="Proteomes" id="UP001549366"/>
    </source>
</evidence>